<dbReference type="InterPro" id="IPR028994">
    <property type="entry name" value="Integrin_alpha_N"/>
</dbReference>
<protein>
    <submittedName>
        <fullName evidence="4">FG-GAP repeat protein</fullName>
    </submittedName>
</protein>
<gene>
    <name evidence="4" type="ORF">Pan54_43160</name>
</gene>
<feature type="signal peptide" evidence="3">
    <location>
        <begin position="1"/>
        <end position="24"/>
    </location>
</feature>
<dbReference type="Pfam" id="PF13517">
    <property type="entry name" value="FG-GAP_3"/>
    <property type="match status" value="2"/>
</dbReference>
<dbReference type="AlphaFoldDB" id="A0A5C5XMF9"/>
<name>A0A5C5XMF9_9PLAN</name>
<dbReference type="InterPro" id="IPR013517">
    <property type="entry name" value="FG-GAP"/>
</dbReference>
<organism evidence="4 5">
    <name type="scientific">Rubinisphaera italica</name>
    <dbReference type="NCBI Taxonomy" id="2527969"/>
    <lineage>
        <taxon>Bacteria</taxon>
        <taxon>Pseudomonadati</taxon>
        <taxon>Planctomycetota</taxon>
        <taxon>Planctomycetia</taxon>
        <taxon>Planctomycetales</taxon>
        <taxon>Planctomycetaceae</taxon>
        <taxon>Rubinisphaera</taxon>
    </lineage>
</organism>
<dbReference type="Gene3D" id="2.130.10.130">
    <property type="entry name" value="Integrin alpha, N-terminal"/>
    <property type="match status" value="3"/>
</dbReference>
<dbReference type="PANTHER" id="PTHR44103">
    <property type="entry name" value="PROPROTEIN CONVERTASE P"/>
    <property type="match status" value="1"/>
</dbReference>
<reference evidence="4 5" key="1">
    <citation type="submission" date="2019-02" db="EMBL/GenBank/DDBJ databases">
        <title>Deep-cultivation of Planctomycetes and their phenomic and genomic characterization uncovers novel biology.</title>
        <authorList>
            <person name="Wiegand S."/>
            <person name="Jogler M."/>
            <person name="Boedeker C."/>
            <person name="Pinto D."/>
            <person name="Vollmers J."/>
            <person name="Rivas-Marin E."/>
            <person name="Kohn T."/>
            <person name="Peeters S.H."/>
            <person name="Heuer A."/>
            <person name="Rast P."/>
            <person name="Oberbeckmann S."/>
            <person name="Bunk B."/>
            <person name="Jeske O."/>
            <person name="Meyerdierks A."/>
            <person name="Storesund J.E."/>
            <person name="Kallscheuer N."/>
            <person name="Luecker S."/>
            <person name="Lage O.M."/>
            <person name="Pohl T."/>
            <person name="Merkel B.J."/>
            <person name="Hornburger P."/>
            <person name="Mueller R.-W."/>
            <person name="Bruemmer F."/>
            <person name="Labrenz M."/>
            <person name="Spormann A.M."/>
            <person name="Op Den Camp H."/>
            <person name="Overmann J."/>
            <person name="Amann R."/>
            <person name="Jetten M.S.M."/>
            <person name="Mascher T."/>
            <person name="Medema M.H."/>
            <person name="Devos D.P."/>
            <person name="Kaster A.-K."/>
            <person name="Ovreas L."/>
            <person name="Rohde M."/>
            <person name="Galperin M.Y."/>
            <person name="Jogler C."/>
        </authorList>
    </citation>
    <scope>NUCLEOTIDE SEQUENCE [LARGE SCALE GENOMIC DNA]</scope>
    <source>
        <strain evidence="4 5">Pan54</strain>
    </source>
</reference>
<evidence type="ECO:0000313" key="5">
    <source>
        <dbReference type="Proteomes" id="UP000316095"/>
    </source>
</evidence>
<dbReference type="EMBL" id="SJPG01000001">
    <property type="protein sequence ID" value="TWT63563.1"/>
    <property type="molecule type" value="Genomic_DNA"/>
</dbReference>
<evidence type="ECO:0000256" key="3">
    <source>
        <dbReference type="SAM" id="SignalP"/>
    </source>
</evidence>
<dbReference type="Proteomes" id="UP000316095">
    <property type="component" value="Unassembled WGS sequence"/>
</dbReference>
<keyword evidence="1 3" id="KW-0732">Signal</keyword>
<keyword evidence="5" id="KW-1185">Reference proteome</keyword>
<dbReference type="SUPFAM" id="SSF69318">
    <property type="entry name" value="Integrin alpha N-terminal domain"/>
    <property type="match status" value="2"/>
</dbReference>
<evidence type="ECO:0000313" key="4">
    <source>
        <dbReference type="EMBL" id="TWT63563.1"/>
    </source>
</evidence>
<proteinExistence type="predicted"/>
<evidence type="ECO:0000256" key="1">
    <source>
        <dbReference type="ARBA" id="ARBA00022729"/>
    </source>
</evidence>
<sequence precursor="true">MRTIKTLALLCAAAWMYETLPTNAADFEPILYNNPGLKVDLGVGLWGWPLPMDYDQDGDYDLLVSCPDVPSNGVYFFENTGNDPKLPVFKPGVHLGKGMSNITLSYVDDRPRVLVPGYELTEIPSGNVNEKQKIYPTSEVLRNGGKLRARQWSYVDFEGDGDLDLIIGQGHWDDYGWDDAFDDQGNWTRGPLHGFVYLIENKGTTEKPDYKKPEYVQAGGKNVDVYGMPSPNFADFDQDGDLDLLCGDFIDGFTYFQNTGTREKPVYDSGRELARDGEVINMHLCMIVVSSLDWDRDGDVDLIVGQEDGRVAFIENTGKVKEGMPQFAEPVFFQQEAKYLKFGALVTPVGFDWDNDGDEDLVCGNTAGEIGWFENLDGATQPKWSPPKLLEVDGKPIVIQAGMNGSIQGPAEQKWGYTTIDVADWDNDGLPDILANSIWGKVVWYRNVGTREKPQLSAAQPVTVKWTSEPPKPAWNWWSPADNEFATQWRTTPVVIDWNEDGLNDLVMLDHEGYLAYFEREMVDGKLQLKPGQRAFRGGAFNNRQQPQKADPESPLQLNTGTAGASGRRKLCFVDWNGDGKRDLLINSINANLMENAGTENGKIRFVDKGTLGDRRLAGHTTSPTTVDWNKDGKPDLVLGAEDGLLYFLPHE</sequence>
<comment type="caution">
    <text evidence="4">The sequence shown here is derived from an EMBL/GenBank/DDBJ whole genome shotgun (WGS) entry which is preliminary data.</text>
</comment>
<feature type="region of interest" description="Disordered" evidence="2">
    <location>
        <begin position="537"/>
        <end position="563"/>
    </location>
</feature>
<feature type="chain" id="PRO_5022739562" evidence="3">
    <location>
        <begin position="25"/>
        <end position="652"/>
    </location>
</feature>
<dbReference type="PANTHER" id="PTHR44103:SF1">
    <property type="entry name" value="PROPROTEIN CONVERTASE P"/>
    <property type="match status" value="1"/>
</dbReference>
<dbReference type="OrthoDB" id="41724at2"/>
<evidence type="ECO:0000256" key="2">
    <source>
        <dbReference type="SAM" id="MobiDB-lite"/>
    </source>
</evidence>
<accession>A0A5C5XMF9</accession>
<dbReference type="RefSeq" id="WP_146505291.1">
    <property type="nucleotide sequence ID" value="NZ_SJPG01000001.1"/>
</dbReference>